<comment type="catalytic activity">
    <reaction evidence="9">
        <text>[protein]-L-isoaspartate + S-adenosyl-L-methionine = [protein]-L-isoaspartate alpha-methyl ester + S-adenosyl-L-homocysteine</text>
        <dbReference type="Rhea" id="RHEA:12705"/>
        <dbReference type="Rhea" id="RHEA-COMP:12143"/>
        <dbReference type="Rhea" id="RHEA-COMP:12144"/>
        <dbReference type="ChEBI" id="CHEBI:57856"/>
        <dbReference type="ChEBI" id="CHEBI:59789"/>
        <dbReference type="ChEBI" id="CHEBI:90596"/>
        <dbReference type="ChEBI" id="CHEBI:90598"/>
        <dbReference type="EC" id="2.1.1.77"/>
    </reaction>
</comment>
<keyword evidence="11" id="KW-1185">Reference proteome</keyword>
<dbReference type="InterPro" id="IPR000682">
    <property type="entry name" value="PCMT"/>
</dbReference>
<evidence type="ECO:0000256" key="5">
    <source>
        <dbReference type="ARBA" id="ARBA00022603"/>
    </source>
</evidence>
<keyword evidence="5" id="KW-0489">Methyltransferase</keyword>
<evidence type="ECO:0000256" key="4">
    <source>
        <dbReference type="ARBA" id="ARBA00022490"/>
    </source>
</evidence>
<evidence type="ECO:0000256" key="9">
    <source>
        <dbReference type="ARBA" id="ARBA00029295"/>
    </source>
</evidence>
<dbReference type="Pfam" id="PF01135">
    <property type="entry name" value="PCMT"/>
    <property type="match status" value="1"/>
</dbReference>
<dbReference type="InterPro" id="IPR029063">
    <property type="entry name" value="SAM-dependent_MTases_sf"/>
</dbReference>
<organism evidence="10 11">
    <name type="scientific">Halobium salinum</name>
    <dbReference type="NCBI Taxonomy" id="1364940"/>
    <lineage>
        <taxon>Archaea</taxon>
        <taxon>Methanobacteriati</taxon>
        <taxon>Methanobacteriota</taxon>
        <taxon>Stenosarchaea group</taxon>
        <taxon>Halobacteria</taxon>
        <taxon>Halobacteriales</taxon>
        <taxon>Haloferacaceae</taxon>
        <taxon>Halobium</taxon>
    </lineage>
</organism>
<evidence type="ECO:0000256" key="7">
    <source>
        <dbReference type="ARBA" id="ARBA00022691"/>
    </source>
</evidence>
<evidence type="ECO:0000256" key="3">
    <source>
        <dbReference type="ARBA" id="ARBA00011890"/>
    </source>
</evidence>
<accession>A0ABD5PCG5</accession>
<dbReference type="RefSeq" id="WP_267623892.1">
    <property type="nucleotide sequence ID" value="NZ_JAODIW010000008.1"/>
</dbReference>
<keyword evidence="7" id="KW-0949">S-adenosyl-L-methionine</keyword>
<dbReference type="AlphaFoldDB" id="A0ABD5PCG5"/>
<dbReference type="PANTHER" id="PTHR11579">
    <property type="entry name" value="PROTEIN-L-ISOASPARTATE O-METHYLTRANSFERASE"/>
    <property type="match status" value="1"/>
</dbReference>
<comment type="subcellular location">
    <subcellularLocation>
        <location evidence="1">Cytoplasm</location>
    </subcellularLocation>
</comment>
<reference evidence="10 11" key="1">
    <citation type="journal article" date="2019" name="Int. J. Syst. Evol. Microbiol.">
        <title>The Global Catalogue of Microorganisms (GCM) 10K type strain sequencing project: providing services to taxonomists for standard genome sequencing and annotation.</title>
        <authorList>
            <consortium name="The Broad Institute Genomics Platform"/>
            <consortium name="The Broad Institute Genome Sequencing Center for Infectious Disease"/>
            <person name="Wu L."/>
            <person name="Ma J."/>
        </authorList>
    </citation>
    <scope>NUCLEOTIDE SEQUENCE [LARGE SCALE GENOMIC DNA]</scope>
    <source>
        <strain evidence="10 11">CGMCC 1.12553</strain>
    </source>
</reference>
<dbReference type="Gene3D" id="3.40.50.150">
    <property type="entry name" value="Vaccinia Virus protein VP39"/>
    <property type="match status" value="1"/>
</dbReference>
<keyword evidence="4" id="KW-0963">Cytoplasm</keyword>
<dbReference type="EMBL" id="JBHSDS010000006">
    <property type="protein sequence ID" value="MFC4358394.1"/>
    <property type="molecule type" value="Genomic_DNA"/>
</dbReference>
<dbReference type="EC" id="2.1.1.77" evidence="3"/>
<evidence type="ECO:0000256" key="1">
    <source>
        <dbReference type="ARBA" id="ARBA00004496"/>
    </source>
</evidence>
<evidence type="ECO:0000313" key="10">
    <source>
        <dbReference type="EMBL" id="MFC4358394.1"/>
    </source>
</evidence>
<dbReference type="GO" id="GO:0004719">
    <property type="term" value="F:protein-L-isoaspartate (D-aspartate) O-methyltransferase activity"/>
    <property type="evidence" value="ECO:0007669"/>
    <property type="project" value="UniProtKB-EC"/>
</dbReference>
<evidence type="ECO:0000256" key="8">
    <source>
        <dbReference type="ARBA" id="ARBA00025330"/>
    </source>
</evidence>
<dbReference type="Proteomes" id="UP001595921">
    <property type="component" value="Unassembled WGS sequence"/>
</dbReference>
<dbReference type="GO" id="GO:0005737">
    <property type="term" value="C:cytoplasm"/>
    <property type="evidence" value="ECO:0007669"/>
    <property type="project" value="UniProtKB-SubCell"/>
</dbReference>
<dbReference type="GO" id="GO:0032259">
    <property type="term" value="P:methylation"/>
    <property type="evidence" value="ECO:0007669"/>
    <property type="project" value="UniProtKB-KW"/>
</dbReference>
<comment type="similarity">
    <text evidence="2">Belongs to the methyltransferase superfamily. L-isoaspartyl/D-aspartyl protein methyltransferase family.</text>
</comment>
<dbReference type="PANTHER" id="PTHR11579:SF0">
    <property type="entry name" value="PROTEIN-L-ISOASPARTATE(D-ASPARTATE) O-METHYLTRANSFERASE"/>
    <property type="match status" value="1"/>
</dbReference>
<evidence type="ECO:0000256" key="6">
    <source>
        <dbReference type="ARBA" id="ARBA00022679"/>
    </source>
</evidence>
<comment type="function">
    <text evidence="8">Catalyzes the methyl esterification of L-isoaspartyl residues in peptides and proteins that result from spontaneous decomposition of normal L-aspartyl and L-asparaginyl residues. It plays a role in the repair and/or degradation of damaged proteins.</text>
</comment>
<keyword evidence="6" id="KW-0808">Transferase</keyword>
<proteinExistence type="inferred from homology"/>
<evidence type="ECO:0000313" key="11">
    <source>
        <dbReference type="Proteomes" id="UP001595921"/>
    </source>
</evidence>
<evidence type="ECO:0000256" key="2">
    <source>
        <dbReference type="ARBA" id="ARBA00005369"/>
    </source>
</evidence>
<gene>
    <name evidence="10" type="ORF">ACFO0N_10600</name>
</gene>
<protein>
    <recommendedName>
        <fullName evidence="3">protein-L-isoaspartate(D-aspartate) O-methyltransferase</fullName>
        <ecNumber evidence="3">2.1.1.77</ecNumber>
    </recommendedName>
</protein>
<sequence length="256" mass="27777">MDSAVLREDMVDGLEEALDRVDEAVGVAMRDVPREPFVPEHPYENRAGERVGTRVLAPRTVARLLTALEPDAGEDTLLVGAGVGYTAGVLAEIVGARHVHAVDINRRAVYEARDNLADAGYDAVLVDCRDGAAGLPEYAPFDNVLVEAAAVRPPQPLLDQLVPDGRLVMPLGAGGGAQTLSVVAVDDTDPAGYDVVEKVGPVLFGPLLVEGERADRVTRNRMEREDAEFAEQGYFAKSGWEYEWLDWDERLDSRGR</sequence>
<comment type="caution">
    <text evidence="10">The sequence shown here is derived from an EMBL/GenBank/DDBJ whole genome shotgun (WGS) entry which is preliminary data.</text>
</comment>
<name>A0ABD5PCG5_9EURY</name>
<dbReference type="SUPFAM" id="SSF53335">
    <property type="entry name" value="S-adenosyl-L-methionine-dependent methyltransferases"/>
    <property type="match status" value="1"/>
</dbReference>